<dbReference type="PROSITE" id="PS51318">
    <property type="entry name" value="TAT"/>
    <property type="match status" value="1"/>
</dbReference>
<dbReference type="PROSITE" id="PS51257">
    <property type="entry name" value="PROKAR_LIPOPROTEIN"/>
    <property type="match status" value="1"/>
</dbReference>
<protein>
    <recommendedName>
        <fullName evidence="3">Lipoprotein</fullName>
    </recommendedName>
</protein>
<comment type="caution">
    <text evidence="1">The sequence shown here is derived from an EMBL/GenBank/DDBJ whole genome shotgun (WGS) entry which is preliminary data.</text>
</comment>
<proteinExistence type="predicted"/>
<dbReference type="Proteomes" id="UP000011559">
    <property type="component" value="Unassembled WGS sequence"/>
</dbReference>
<evidence type="ECO:0008006" key="3">
    <source>
        <dbReference type="Google" id="ProtNLM"/>
    </source>
</evidence>
<accession>M0GAQ8</accession>
<dbReference type="PATRIC" id="fig|1227461.3.peg.2245"/>
<dbReference type="InterPro" id="IPR006311">
    <property type="entry name" value="TAT_signal"/>
</dbReference>
<dbReference type="EMBL" id="AOLG01000035">
    <property type="protein sequence ID" value="ELZ68623.1"/>
    <property type="molecule type" value="Genomic_DNA"/>
</dbReference>
<name>M0GAQ8_HALPT</name>
<sequence>MSMRRRALLAAAASSLPAIVAGCTSPGGFSGSNAVAQAPTARLELTTVADAKLPTKVLYTVHPAEGNDATAQLFDRILDGSAKTKATRPPLPKQQHIAYQEGVYELSYEVVEETPATRYSVKVDIVTDSVIDAEAIQFADLPEVDQQEFAEHGLADGDTVGIGTTFLYTDSEREQSVLVPESEYSYITWDDGAEAEWVVDDAYDTTLNTYRYTAEHVATAADYGQQMRERFTFELSGLSEAQREIVEKAITDKQYIVGPDETPSDALVALADRFRGHEQAHGLDQDGEGDLSGTYLIRYQGDVYWTTLVVQRDAFQTTSTS</sequence>
<keyword evidence="2" id="KW-1185">Reference proteome</keyword>
<evidence type="ECO:0000313" key="2">
    <source>
        <dbReference type="Proteomes" id="UP000011559"/>
    </source>
</evidence>
<dbReference type="AlphaFoldDB" id="M0GAQ8"/>
<gene>
    <name evidence="1" type="ORF">C457_11481</name>
</gene>
<reference evidence="1 2" key="1">
    <citation type="journal article" date="2014" name="PLoS Genet.">
        <title>Phylogenetically driven sequencing of extremely halophilic archaea reveals strategies for static and dynamic osmo-response.</title>
        <authorList>
            <person name="Becker E.A."/>
            <person name="Seitzer P.M."/>
            <person name="Tritt A."/>
            <person name="Larsen D."/>
            <person name="Krusor M."/>
            <person name="Yao A.I."/>
            <person name="Wu D."/>
            <person name="Madern D."/>
            <person name="Eisen J.A."/>
            <person name="Darling A.E."/>
            <person name="Facciotti M.T."/>
        </authorList>
    </citation>
    <scope>NUCLEOTIDE SEQUENCE [LARGE SCALE GENOMIC DNA]</scope>
    <source>
        <strain evidence="2">DSM 18310 / JCM 13924 / TL6</strain>
    </source>
</reference>
<organism evidence="1 2">
    <name type="scientific">Haloferax prahovense (strain DSM 18310 / JCM 13924 / TL6)</name>
    <dbReference type="NCBI Taxonomy" id="1227461"/>
    <lineage>
        <taxon>Archaea</taxon>
        <taxon>Methanobacteriati</taxon>
        <taxon>Methanobacteriota</taxon>
        <taxon>Stenosarchaea group</taxon>
        <taxon>Halobacteria</taxon>
        <taxon>Halobacteriales</taxon>
        <taxon>Haloferacaceae</taxon>
        <taxon>Haloferax</taxon>
    </lineage>
</organism>
<evidence type="ECO:0000313" key="1">
    <source>
        <dbReference type="EMBL" id="ELZ68623.1"/>
    </source>
</evidence>